<dbReference type="GO" id="GO:0005524">
    <property type="term" value="F:ATP binding"/>
    <property type="evidence" value="ECO:0007669"/>
    <property type="project" value="UniProtKB-KW"/>
</dbReference>
<evidence type="ECO:0000259" key="3">
    <source>
        <dbReference type="Pfam" id="PF01656"/>
    </source>
</evidence>
<dbReference type="GO" id="GO:0009898">
    <property type="term" value="C:cytoplasmic side of plasma membrane"/>
    <property type="evidence" value="ECO:0007669"/>
    <property type="project" value="TreeGrafter"/>
</dbReference>
<dbReference type="EMBL" id="FWEV01000325">
    <property type="protein sequence ID" value="SLM32786.1"/>
    <property type="molecule type" value="Genomic_DNA"/>
</dbReference>
<dbReference type="Proteomes" id="UP000191931">
    <property type="component" value="Unassembled WGS sequence"/>
</dbReference>
<organism evidence="4">
    <name type="scientific">Desulfamplus magnetovallimortis</name>
    <dbReference type="NCBI Taxonomy" id="1246637"/>
    <lineage>
        <taxon>Bacteria</taxon>
        <taxon>Pseudomonadati</taxon>
        <taxon>Thermodesulfobacteriota</taxon>
        <taxon>Desulfobacteria</taxon>
        <taxon>Desulfobacterales</taxon>
        <taxon>Desulfobacteraceae</taxon>
        <taxon>Desulfamplus</taxon>
    </lineage>
</organism>
<dbReference type="EMBL" id="HF547348">
    <property type="protein sequence ID" value="CCO06735.1"/>
    <property type="molecule type" value="Genomic_DNA"/>
</dbReference>
<dbReference type="GO" id="GO:0016887">
    <property type="term" value="F:ATP hydrolysis activity"/>
    <property type="evidence" value="ECO:0007669"/>
    <property type="project" value="TreeGrafter"/>
</dbReference>
<sequence length="304" mass="33376">MSELKANIMAMVGPKGGVGKTTISVNLAIALSRLGKKVTVVDLDLGASNLHTYLGLKQSRVSLNDFVLKKVDNLSDIVISTDIDGMSVICGGDIPGIANLHYQKKMKLIRHLKNLKADIVLLDLGAGASFNVVDFVIFSQQGLLVTTPEIPSLYNLYSFIKTYLFRRLIFKFKGLKNNAILTLLEDAKDFEANPHLNTMNGILTEAEKIDPASVELINGLLNTIKPFVIVNRAKSQKDSNTGKVIQNLMNTYLNINSSVLFSVHEDNRVGYSLTKSRPVMIEAPDSLFASDINSIAAMLCRDYL</sequence>
<reference evidence="4" key="2">
    <citation type="submission" date="2012-12" db="EMBL/GenBank/DDBJ databases">
        <title>Region harboring genes involved in magnetosome formation of Candidatus Desulfamplus magnetosmortis.</title>
        <authorList>
            <person name="Lefevre C.T."/>
            <person name="Bazylinski D.A."/>
        </authorList>
    </citation>
    <scope>NUCLEOTIDE SEQUENCE</scope>
    <source>
        <strain evidence="4">BW-1</strain>
    </source>
</reference>
<dbReference type="InterPro" id="IPR002586">
    <property type="entry name" value="CobQ/CobB/MinD/ParA_Nub-bd_dom"/>
</dbReference>
<accession>L0R5E1</accession>
<keyword evidence="2" id="KW-0067">ATP-binding</keyword>
<evidence type="ECO:0000313" key="6">
    <source>
        <dbReference type="Proteomes" id="UP000191931"/>
    </source>
</evidence>
<dbReference type="PANTHER" id="PTHR43384">
    <property type="entry name" value="SEPTUM SITE-DETERMINING PROTEIN MIND HOMOLOG, CHLOROPLASTIC-RELATED"/>
    <property type="match status" value="1"/>
</dbReference>
<proteinExistence type="predicted"/>
<gene>
    <name evidence="4" type="ORF">DEMABW1_80129</name>
    <name evidence="5" type="ORF">MTBBW1_80129</name>
</gene>
<dbReference type="PANTHER" id="PTHR43384:SF4">
    <property type="entry name" value="CELLULOSE BIOSYNTHESIS PROTEIN BCSQ-RELATED"/>
    <property type="match status" value="1"/>
</dbReference>
<evidence type="ECO:0000256" key="2">
    <source>
        <dbReference type="ARBA" id="ARBA00022840"/>
    </source>
</evidence>
<dbReference type="OrthoDB" id="9773088at2"/>
<evidence type="ECO:0000313" key="4">
    <source>
        <dbReference type="EMBL" id="CCO06735.1"/>
    </source>
</evidence>
<reference evidence="4" key="1">
    <citation type="submission" date="2012-10" db="EMBL/GenBank/DDBJ databases">
        <authorList>
            <person name="Lefevre C."/>
        </authorList>
    </citation>
    <scope>NUCLEOTIDE SEQUENCE</scope>
    <source>
        <strain evidence="4">BW-1</strain>
    </source>
</reference>
<evidence type="ECO:0000256" key="1">
    <source>
        <dbReference type="ARBA" id="ARBA00022741"/>
    </source>
</evidence>
<dbReference type="Gene3D" id="3.40.50.300">
    <property type="entry name" value="P-loop containing nucleotide triphosphate hydrolases"/>
    <property type="match status" value="1"/>
</dbReference>
<feature type="domain" description="CobQ/CobB/MinD/ParA nucleotide binding" evidence="3">
    <location>
        <begin position="10"/>
        <end position="272"/>
    </location>
</feature>
<dbReference type="Pfam" id="PF01656">
    <property type="entry name" value="CbiA"/>
    <property type="match status" value="1"/>
</dbReference>
<dbReference type="GO" id="GO:0051782">
    <property type="term" value="P:negative regulation of cell division"/>
    <property type="evidence" value="ECO:0007669"/>
    <property type="project" value="TreeGrafter"/>
</dbReference>
<keyword evidence="1" id="KW-0547">Nucleotide-binding</keyword>
<dbReference type="SUPFAM" id="SSF52540">
    <property type="entry name" value="P-loop containing nucleoside triphosphate hydrolases"/>
    <property type="match status" value="1"/>
</dbReference>
<reference evidence="5 6" key="3">
    <citation type="submission" date="2017-03" db="EMBL/GenBank/DDBJ databases">
        <authorList>
            <person name="Afonso C.L."/>
            <person name="Miller P.J."/>
            <person name="Scott M.A."/>
            <person name="Spackman E."/>
            <person name="Goraichik I."/>
            <person name="Dimitrov K.M."/>
            <person name="Suarez D.L."/>
            <person name="Swayne D.E."/>
        </authorList>
    </citation>
    <scope>NUCLEOTIDE SEQUENCE [LARGE SCALE GENOMIC DNA]</scope>
    <source>
        <strain evidence="5">PRJEB14757</strain>
    </source>
</reference>
<dbReference type="AlphaFoldDB" id="L0R5E1"/>
<protein>
    <submittedName>
        <fullName evidence="4">Putative ATP binding protein homolog to RS-1 DMR_40820</fullName>
    </submittedName>
</protein>
<dbReference type="RefSeq" id="WP_080798368.1">
    <property type="nucleotide sequence ID" value="NZ_LT828540.1"/>
</dbReference>
<evidence type="ECO:0000313" key="5">
    <source>
        <dbReference type="EMBL" id="SLM32786.1"/>
    </source>
</evidence>
<dbReference type="GO" id="GO:0005829">
    <property type="term" value="C:cytosol"/>
    <property type="evidence" value="ECO:0007669"/>
    <property type="project" value="TreeGrafter"/>
</dbReference>
<dbReference type="InterPro" id="IPR050625">
    <property type="entry name" value="ParA/MinD_ATPase"/>
</dbReference>
<dbReference type="InterPro" id="IPR027417">
    <property type="entry name" value="P-loop_NTPase"/>
</dbReference>
<keyword evidence="6" id="KW-1185">Reference proteome</keyword>
<dbReference type="STRING" id="1246637.MTBBW1_80129"/>
<name>L0R5E1_9BACT</name>